<dbReference type="Gene3D" id="1.25.40.10">
    <property type="entry name" value="Tetratricopeptide repeat domain"/>
    <property type="match status" value="1"/>
</dbReference>
<feature type="transmembrane region" description="Helical" evidence="4">
    <location>
        <begin position="299"/>
        <end position="317"/>
    </location>
</feature>
<dbReference type="InterPro" id="IPR050498">
    <property type="entry name" value="Ycf3"/>
</dbReference>
<name>A0ABP8ITW1_9BACT</name>
<dbReference type="Pfam" id="PF13432">
    <property type="entry name" value="TPR_16"/>
    <property type="match status" value="2"/>
</dbReference>
<proteinExistence type="predicted"/>
<dbReference type="EMBL" id="BAABHA010000001">
    <property type="protein sequence ID" value="GAA4372557.1"/>
    <property type="molecule type" value="Genomic_DNA"/>
</dbReference>
<dbReference type="PANTHER" id="PTHR44858">
    <property type="entry name" value="TETRATRICOPEPTIDE REPEAT PROTEIN 6"/>
    <property type="match status" value="1"/>
</dbReference>
<dbReference type="SMART" id="SM00028">
    <property type="entry name" value="TPR"/>
    <property type="match status" value="6"/>
</dbReference>
<gene>
    <name evidence="5" type="ORF">GCM10023186_02210</name>
</gene>
<dbReference type="InterPro" id="IPR011990">
    <property type="entry name" value="TPR-like_helical_dom_sf"/>
</dbReference>
<feature type="repeat" description="TPR" evidence="3">
    <location>
        <begin position="177"/>
        <end position="210"/>
    </location>
</feature>
<protein>
    <recommendedName>
        <fullName evidence="7">Tetratricopeptide repeat protein</fullName>
    </recommendedName>
</protein>
<keyword evidence="4" id="KW-0812">Transmembrane</keyword>
<dbReference type="PROSITE" id="PS50005">
    <property type="entry name" value="TPR"/>
    <property type="match status" value="2"/>
</dbReference>
<dbReference type="RefSeq" id="WP_345220584.1">
    <property type="nucleotide sequence ID" value="NZ_BAABHA010000001.1"/>
</dbReference>
<dbReference type="SUPFAM" id="SSF48452">
    <property type="entry name" value="TPR-like"/>
    <property type="match status" value="1"/>
</dbReference>
<evidence type="ECO:0000256" key="1">
    <source>
        <dbReference type="ARBA" id="ARBA00022737"/>
    </source>
</evidence>
<keyword evidence="1" id="KW-0677">Repeat</keyword>
<dbReference type="InterPro" id="IPR019734">
    <property type="entry name" value="TPR_rpt"/>
</dbReference>
<accession>A0ABP8ITW1</accession>
<organism evidence="5 6">
    <name type="scientific">Hymenobacter koreensis</name>
    <dbReference type="NCBI Taxonomy" id="1084523"/>
    <lineage>
        <taxon>Bacteria</taxon>
        <taxon>Pseudomonadati</taxon>
        <taxon>Bacteroidota</taxon>
        <taxon>Cytophagia</taxon>
        <taxon>Cytophagales</taxon>
        <taxon>Hymenobacteraceae</taxon>
        <taxon>Hymenobacter</taxon>
    </lineage>
</organism>
<feature type="repeat" description="TPR" evidence="3">
    <location>
        <begin position="75"/>
        <end position="108"/>
    </location>
</feature>
<keyword evidence="4" id="KW-1133">Transmembrane helix</keyword>
<keyword evidence="4" id="KW-0472">Membrane</keyword>
<evidence type="ECO:0000256" key="2">
    <source>
        <dbReference type="ARBA" id="ARBA00022803"/>
    </source>
</evidence>
<evidence type="ECO:0000313" key="5">
    <source>
        <dbReference type="EMBL" id="GAA4372557.1"/>
    </source>
</evidence>
<dbReference type="Proteomes" id="UP001500454">
    <property type="component" value="Unassembled WGS sequence"/>
</dbReference>
<evidence type="ECO:0008006" key="7">
    <source>
        <dbReference type="Google" id="ProtNLM"/>
    </source>
</evidence>
<feature type="transmembrane region" description="Helical" evidence="4">
    <location>
        <begin position="268"/>
        <end position="287"/>
    </location>
</feature>
<reference evidence="6" key="1">
    <citation type="journal article" date="2019" name="Int. J. Syst. Evol. Microbiol.">
        <title>The Global Catalogue of Microorganisms (GCM) 10K type strain sequencing project: providing services to taxonomists for standard genome sequencing and annotation.</title>
        <authorList>
            <consortium name="The Broad Institute Genomics Platform"/>
            <consortium name="The Broad Institute Genome Sequencing Center for Infectious Disease"/>
            <person name="Wu L."/>
            <person name="Ma J."/>
        </authorList>
    </citation>
    <scope>NUCLEOTIDE SEQUENCE [LARGE SCALE GENOMIC DNA]</scope>
    <source>
        <strain evidence="6">JCM 17924</strain>
    </source>
</reference>
<dbReference type="PANTHER" id="PTHR44858:SF1">
    <property type="entry name" value="UDP-N-ACETYLGLUCOSAMINE--PEPTIDE N-ACETYLGLUCOSAMINYLTRANSFERASE SPINDLY-RELATED"/>
    <property type="match status" value="1"/>
</dbReference>
<keyword evidence="2 3" id="KW-0802">TPR repeat</keyword>
<feature type="transmembrane region" description="Helical" evidence="4">
    <location>
        <begin position="323"/>
        <end position="344"/>
    </location>
</feature>
<comment type="caution">
    <text evidence="5">The sequence shown here is derived from an EMBL/GenBank/DDBJ whole genome shotgun (WGS) entry which is preliminary data.</text>
</comment>
<evidence type="ECO:0000313" key="6">
    <source>
        <dbReference type="Proteomes" id="UP001500454"/>
    </source>
</evidence>
<evidence type="ECO:0000256" key="4">
    <source>
        <dbReference type="SAM" id="Phobius"/>
    </source>
</evidence>
<keyword evidence="6" id="KW-1185">Reference proteome</keyword>
<sequence length="357" mass="39649">MTTDEGTTLWQERAKLLLRLHRPADAAQLAARQLTLDAHDVTAYITLAQALLAQSQLVEAAEAASAAAAIDPEEPAAYYLLAVALQYQNRYKAAEAPLATALRLNPYEPDYHGRRSVNLYFQKRLRPALEAANAGLAINPHHSDCLLWRAMTSEALHRPEAADRAFETLLRLAPTNAGVHANRGIMLFHRNEPEAARYHFLEALRFDPNQRLALDYLPSVLEERPLPLPIPASPPLINAATWWGWLAWLITVAMSGEVLSRPALQSEASFAVHVLVQLGAVLMVLLSSHRRMQARWWPTALWVIPAAGVAAAAWLAYRNGNGYSALLWVRMNGLVPLINLTLAFNTLQKKQRQEASH</sequence>
<evidence type="ECO:0000256" key="3">
    <source>
        <dbReference type="PROSITE-ProRule" id="PRU00339"/>
    </source>
</evidence>